<dbReference type="PATRIC" id="fig|294.131.peg.2763"/>
<feature type="transmembrane region" description="Helical" evidence="1">
    <location>
        <begin position="168"/>
        <end position="200"/>
    </location>
</feature>
<proteinExistence type="predicted"/>
<keyword evidence="1" id="KW-0812">Transmembrane</keyword>
<accession>A0A0F4TBY9</accession>
<feature type="transmembrane region" description="Helical" evidence="1">
    <location>
        <begin position="143"/>
        <end position="161"/>
    </location>
</feature>
<dbReference type="Proteomes" id="UP000033500">
    <property type="component" value="Unassembled WGS sequence"/>
</dbReference>
<feature type="transmembrane region" description="Helical" evidence="1">
    <location>
        <begin position="117"/>
        <end position="137"/>
    </location>
</feature>
<keyword evidence="1" id="KW-0472">Membrane</keyword>
<comment type="caution">
    <text evidence="2">The sequence shown here is derived from an EMBL/GenBank/DDBJ whole genome shotgun (WGS) entry which is preliminary data.</text>
</comment>
<reference evidence="2 3" key="1">
    <citation type="submission" date="2015-03" db="EMBL/GenBank/DDBJ databases">
        <title>Comparative genomics of Pseudomonas insights into diversity of traits involved in vanlence and defense.</title>
        <authorList>
            <person name="Qin Y."/>
        </authorList>
    </citation>
    <scope>NUCLEOTIDE SEQUENCE [LARGE SCALE GENOMIC DNA]</scope>
    <source>
        <strain evidence="2 3">C3</strain>
    </source>
</reference>
<dbReference type="EMBL" id="LACD01000022">
    <property type="protein sequence ID" value="KJZ41936.1"/>
    <property type="molecule type" value="Genomic_DNA"/>
</dbReference>
<protein>
    <recommendedName>
        <fullName evidence="4">Glycosyltransferase RgtA/B/C/D-like domain-containing protein</fullName>
    </recommendedName>
</protein>
<feature type="transmembrane region" description="Helical" evidence="1">
    <location>
        <begin position="445"/>
        <end position="464"/>
    </location>
</feature>
<feature type="transmembrane region" description="Helical" evidence="1">
    <location>
        <begin position="362"/>
        <end position="381"/>
    </location>
</feature>
<name>A0A0F4TBY9_PSEFL</name>
<feature type="transmembrane region" description="Helical" evidence="1">
    <location>
        <begin position="502"/>
        <end position="524"/>
    </location>
</feature>
<evidence type="ECO:0000313" key="2">
    <source>
        <dbReference type="EMBL" id="KJZ41936.1"/>
    </source>
</evidence>
<dbReference type="RefSeq" id="WP_046047961.1">
    <property type="nucleotide sequence ID" value="NZ_LACD01000022.1"/>
</dbReference>
<feature type="transmembrane region" description="Helical" evidence="1">
    <location>
        <begin position="476"/>
        <end position="496"/>
    </location>
</feature>
<organism evidence="2 3">
    <name type="scientific">Pseudomonas fluorescens</name>
    <dbReference type="NCBI Taxonomy" id="294"/>
    <lineage>
        <taxon>Bacteria</taxon>
        <taxon>Pseudomonadati</taxon>
        <taxon>Pseudomonadota</taxon>
        <taxon>Gammaproteobacteria</taxon>
        <taxon>Pseudomonadales</taxon>
        <taxon>Pseudomonadaceae</taxon>
        <taxon>Pseudomonas</taxon>
    </lineage>
</organism>
<evidence type="ECO:0000256" key="1">
    <source>
        <dbReference type="SAM" id="Phobius"/>
    </source>
</evidence>
<feature type="transmembrane region" description="Helical" evidence="1">
    <location>
        <begin position="206"/>
        <end position="228"/>
    </location>
</feature>
<evidence type="ECO:0000313" key="3">
    <source>
        <dbReference type="Proteomes" id="UP000033500"/>
    </source>
</evidence>
<evidence type="ECO:0008006" key="4">
    <source>
        <dbReference type="Google" id="ProtNLM"/>
    </source>
</evidence>
<sequence length="540" mass="60304">MSALNTLGNLLQRHLLLIALVIVILLNLYYLKTYPINIAAFDYPNYAQMIFSSVSNLIHASGYTRAARFALDFAGIPNGVDIYNFKWLRHLQHIHFYVHLFAIAISTFMCNKVFGKISATLMCLAWGGSLFFMGGVNSIGPDWLQGDLLAIALLTALWAFDVKNDTKIILYILSAVILTVAYLVKFNSLVIAPVIAMLVIFDSKDWTWKIATAVVTLSASTTIIFVFVETFHYPTTNSRQLSYDHAWVLIDAIPNNYITQEPNKLGINSLRWRALGAILPPEYFRAAAYQDVDWGAPKEVRAPYLAQYNYLMNASRSELIDFTTKHPLPETFNIHTSAIPGYYYIGLPQTDALGIAVYKESVLAVPSAYIAKLITGWLAFFTEKPFQLTPLKSNSLDLLIGDNIQADGSVKLTPPPGRIPQHLLYWNPAEKAQHQGMAFFGWMNFLTPPPWVYALLALVSCIAISKTQNIRKAFQASLLVLSIALLVSSSLMLLTVRSKEMLALLPIATIFLSFGFSSCINYCLKRRSNLSMLGLNGEPQ</sequence>
<dbReference type="AlphaFoldDB" id="A0A0F4TBY9"/>
<gene>
    <name evidence="2" type="ORF">VC34_19405</name>
</gene>
<keyword evidence="1" id="KW-1133">Transmembrane helix</keyword>
<feature type="transmembrane region" description="Helical" evidence="1">
    <location>
        <begin position="12"/>
        <end position="31"/>
    </location>
</feature>